<sequence length="105" mass="10967">MGGRSNQVLTCSQSSEPESLADLVHSRTSVLRESARFLAMAEEEPAHGPGPHATEPRLQVCGPAARRSFHSALSSVGVQSDATTSSGGPGQKKGRCLPRGELKVS</sequence>
<evidence type="ECO:0000313" key="2">
    <source>
        <dbReference type="EMBL" id="KAJ1203566.1"/>
    </source>
</evidence>
<evidence type="ECO:0000256" key="1">
    <source>
        <dbReference type="SAM" id="MobiDB-lite"/>
    </source>
</evidence>
<proteinExistence type="predicted"/>
<name>A0AAV7VSL1_PLEWA</name>
<organism evidence="2 3">
    <name type="scientific">Pleurodeles waltl</name>
    <name type="common">Iberian ribbed newt</name>
    <dbReference type="NCBI Taxonomy" id="8319"/>
    <lineage>
        <taxon>Eukaryota</taxon>
        <taxon>Metazoa</taxon>
        <taxon>Chordata</taxon>
        <taxon>Craniata</taxon>
        <taxon>Vertebrata</taxon>
        <taxon>Euteleostomi</taxon>
        <taxon>Amphibia</taxon>
        <taxon>Batrachia</taxon>
        <taxon>Caudata</taxon>
        <taxon>Salamandroidea</taxon>
        <taxon>Salamandridae</taxon>
        <taxon>Pleurodelinae</taxon>
        <taxon>Pleurodeles</taxon>
    </lineage>
</organism>
<keyword evidence="3" id="KW-1185">Reference proteome</keyword>
<feature type="compositionally biased region" description="Polar residues" evidence="1">
    <location>
        <begin position="1"/>
        <end position="17"/>
    </location>
</feature>
<gene>
    <name evidence="2" type="ORF">NDU88_007351</name>
</gene>
<dbReference type="EMBL" id="JANPWB010000003">
    <property type="protein sequence ID" value="KAJ1203566.1"/>
    <property type="molecule type" value="Genomic_DNA"/>
</dbReference>
<feature type="region of interest" description="Disordered" evidence="1">
    <location>
        <begin position="1"/>
        <end position="22"/>
    </location>
</feature>
<evidence type="ECO:0000313" key="3">
    <source>
        <dbReference type="Proteomes" id="UP001066276"/>
    </source>
</evidence>
<dbReference type="AlphaFoldDB" id="A0AAV7VSL1"/>
<dbReference type="Proteomes" id="UP001066276">
    <property type="component" value="Chromosome 2_1"/>
</dbReference>
<protein>
    <submittedName>
        <fullName evidence="2">Uncharacterized protein</fullName>
    </submittedName>
</protein>
<feature type="compositionally biased region" description="Polar residues" evidence="1">
    <location>
        <begin position="71"/>
        <end position="86"/>
    </location>
</feature>
<comment type="caution">
    <text evidence="2">The sequence shown here is derived from an EMBL/GenBank/DDBJ whole genome shotgun (WGS) entry which is preliminary data.</text>
</comment>
<reference evidence="2" key="1">
    <citation type="journal article" date="2022" name="bioRxiv">
        <title>Sequencing and chromosome-scale assembly of the giantPleurodeles waltlgenome.</title>
        <authorList>
            <person name="Brown T."/>
            <person name="Elewa A."/>
            <person name="Iarovenko S."/>
            <person name="Subramanian E."/>
            <person name="Araus A.J."/>
            <person name="Petzold A."/>
            <person name="Susuki M."/>
            <person name="Suzuki K.-i.T."/>
            <person name="Hayashi T."/>
            <person name="Toyoda A."/>
            <person name="Oliveira C."/>
            <person name="Osipova E."/>
            <person name="Leigh N.D."/>
            <person name="Simon A."/>
            <person name="Yun M.H."/>
        </authorList>
    </citation>
    <scope>NUCLEOTIDE SEQUENCE</scope>
    <source>
        <strain evidence="2">20211129_DDA</strain>
        <tissue evidence="2">Liver</tissue>
    </source>
</reference>
<feature type="region of interest" description="Disordered" evidence="1">
    <location>
        <begin position="71"/>
        <end position="105"/>
    </location>
</feature>
<accession>A0AAV7VSL1</accession>